<dbReference type="SUPFAM" id="SSF55846">
    <property type="entry name" value="N-acetylmuramoyl-L-alanine amidase-like"/>
    <property type="match status" value="1"/>
</dbReference>
<comment type="catalytic activity">
    <reaction evidence="1">
        <text>Hydrolyzes the link between N-acetylmuramoyl residues and L-amino acid residues in certain cell-wall glycopeptides.</text>
        <dbReference type="EC" id="3.5.1.28"/>
    </reaction>
</comment>
<dbReference type="EC" id="3.5.1.28" evidence="2"/>
<dbReference type="InterPro" id="IPR002502">
    <property type="entry name" value="Amidase_domain"/>
</dbReference>
<evidence type="ECO:0000313" key="6">
    <source>
        <dbReference type="EMBL" id="KKN83868.1"/>
    </source>
</evidence>
<dbReference type="Gene3D" id="3.40.80.10">
    <property type="entry name" value="Peptidoglycan recognition protein-like"/>
    <property type="match status" value="1"/>
</dbReference>
<name>A0A0F9WXX6_9ZZZZ</name>
<evidence type="ECO:0000256" key="1">
    <source>
        <dbReference type="ARBA" id="ARBA00001561"/>
    </source>
</evidence>
<dbReference type="AlphaFoldDB" id="A0A0F9WXX6"/>
<dbReference type="SMART" id="SM00644">
    <property type="entry name" value="Ami_2"/>
    <property type="match status" value="1"/>
</dbReference>
<dbReference type="PANTHER" id="PTHR30417:SF1">
    <property type="entry name" value="N-ACETYLMURAMOYL-L-ALANINE AMIDASE AMID"/>
    <property type="match status" value="1"/>
</dbReference>
<keyword evidence="4" id="KW-0961">Cell wall biogenesis/degradation</keyword>
<protein>
    <recommendedName>
        <fullName evidence="2">N-acetylmuramoyl-L-alanine amidase</fullName>
        <ecNumber evidence="2">3.5.1.28</ecNumber>
    </recommendedName>
</protein>
<gene>
    <name evidence="6" type="ORF">LCGC14_0295210</name>
</gene>
<sequence>MNELWFPGARRDPGPAWKVSGQPHPKKGTVYHSMVGSWASAVAVLNGSEESSWQFSILKSGETLQHYEVTAWAWHCGDRDDPAGEISNNRDLDGIEFEGGPIGNESEPLTEAQVAAAIKLTAWLLEQGHLPNLRRTGDNRGRWEHNEIIPTACPSHRIPHQKIQQGVVDLEEDDMTPQEMLKQMLTLNVPIWGATGPVTLSQLLHYAYHGSPTEHQGFATYKQILQVAKIAVTNRDGLQAANDAIAEHLAVHNSSGGVIDRSTGEFVAKLAALLGQMGDDIDELAETFE</sequence>
<organism evidence="6">
    <name type="scientific">marine sediment metagenome</name>
    <dbReference type="NCBI Taxonomy" id="412755"/>
    <lineage>
        <taxon>unclassified sequences</taxon>
        <taxon>metagenomes</taxon>
        <taxon>ecological metagenomes</taxon>
    </lineage>
</organism>
<dbReference type="GO" id="GO:0008745">
    <property type="term" value="F:N-acetylmuramoyl-L-alanine amidase activity"/>
    <property type="evidence" value="ECO:0007669"/>
    <property type="project" value="UniProtKB-EC"/>
</dbReference>
<feature type="domain" description="N-acetylmuramoyl-L-alanine amidase" evidence="5">
    <location>
        <begin position="14"/>
        <end position="160"/>
    </location>
</feature>
<dbReference type="GO" id="GO:0009253">
    <property type="term" value="P:peptidoglycan catabolic process"/>
    <property type="evidence" value="ECO:0007669"/>
    <property type="project" value="InterPro"/>
</dbReference>
<dbReference type="GO" id="GO:0071555">
    <property type="term" value="P:cell wall organization"/>
    <property type="evidence" value="ECO:0007669"/>
    <property type="project" value="UniProtKB-KW"/>
</dbReference>
<accession>A0A0F9WXX6</accession>
<dbReference type="CDD" id="cd06583">
    <property type="entry name" value="PGRP"/>
    <property type="match status" value="1"/>
</dbReference>
<dbReference type="InterPro" id="IPR036505">
    <property type="entry name" value="Amidase/PGRP_sf"/>
</dbReference>
<evidence type="ECO:0000259" key="5">
    <source>
        <dbReference type="SMART" id="SM00644"/>
    </source>
</evidence>
<dbReference type="PANTHER" id="PTHR30417">
    <property type="entry name" value="N-ACETYLMURAMOYL-L-ALANINE AMIDASE AMID"/>
    <property type="match status" value="1"/>
</dbReference>
<evidence type="ECO:0000256" key="4">
    <source>
        <dbReference type="ARBA" id="ARBA00023316"/>
    </source>
</evidence>
<dbReference type="Pfam" id="PF01510">
    <property type="entry name" value="Amidase_2"/>
    <property type="match status" value="1"/>
</dbReference>
<dbReference type="GO" id="GO:0009254">
    <property type="term" value="P:peptidoglycan turnover"/>
    <property type="evidence" value="ECO:0007669"/>
    <property type="project" value="TreeGrafter"/>
</dbReference>
<keyword evidence="3" id="KW-0378">Hydrolase</keyword>
<reference evidence="6" key="1">
    <citation type="journal article" date="2015" name="Nature">
        <title>Complex archaea that bridge the gap between prokaryotes and eukaryotes.</title>
        <authorList>
            <person name="Spang A."/>
            <person name="Saw J.H."/>
            <person name="Jorgensen S.L."/>
            <person name="Zaremba-Niedzwiedzka K."/>
            <person name="Martijn J."/>
            <person name="Lind A.E."/>
            <person name="van Eijk R."/>
            <person name="Schleper C."/>
            <person name="Guy L."/>
            <person name="Ettema T.J."/>
        </authorList>
    </citation>
    <scope>NUCLEOTIDE SEQUENCE</scope>
</reference>
<dbReference type="EMBL" id="LAZR01000179">
    <property type="protein sequence ID" value="KKN83868.1"/>
    <property type="molecule type" value="Genomic_DNA"/>
</dbReference>
<evidence type="ECO:0000256" key="3">
    <source>
        <dbReference type="ARBA" id="ARBA00022801"/>
    </source>
</evidence>
<proteinExistence type="predicted"/>
<comment type="caution">
    <text evidence="6">The sequence shown here is derived from an EMBL/GenBank/DDBJ whole genome shotgun (WGS) entry which is preliminary data.</text>
</comment>
<dbReference type="InterPro" id="IPR051206">
    <property type="entry name" value="NAMLAA_amidase_2"/>
</dbReference>
<evidence type="ECO:0000256" key="2">
    <source>
        <dbReference type="ARBA" id="ARBA00011901"/>
    </source>
</evidence>